<accession>A0A9E8A0F7</accession>
<dbReference type="GO" id="GO:0004888">
    <property type="term" value="F:transmembrane signaling receptor activity"/>
    <property type="evidence" value="ECO:0007669"/>
    <property type="project" value="InterPro"/>
</dbReference>
<dbReference type="CDD" id="cd18988">
    <property type="entry name" value="LGIC_ECD_bact"/>
    <property type="match status" value="1"/>
</dbReference>
<keyword evidence="1" id="KW-0812">Transmembrane</keyword>
<keyword evidence="1" id="KW-1133">Transmembrane helix</keyword>
<feature type="domain" description="Neurotransmitter-gated ion-channel ligand-binding" evidence="2">
    <location>
        <begin position="33"/>
        <end position="187"/>
    </location>
</feature>
<dbReference type="InterPro" id="IPR006202">
    <property type="entry name" value="Neur_chan_lig-bd"/>
</dbReference>
<dbReference type="GO" id="GO:0005230">
    <property type="term" value="F:extracellular ligand-gated monoatomic ion channel activity"/>
    <property type="evidence" value="ECO:0007669"/>
    <property type="project" value="InterPro"/>
</dbReference>
<protein>
    <submittedName>
        <fullName evidence="3">Neurotransmitter-gated ion-channel ligand-binding protein</fullName>
    </submittedName>
</protein>
<dbReference type="GO" id="GO:0016020">
    <property type="term" value="C:membrane"/>
    <property type="evidence" value="ECO:0007669"/>
    <property type="project" value="InterPro"/>
</dbReference>
<evidence type="ECO:0000256" key="1">
    <source>
        <dbReference type="SAM" id="Phobius"/>
    </source>
</evidence>
<name>A0A9E8A0F7_9HYPH</name>
<dbReference type="Gene3D" id="2.70.170.10">
    <property type="entry name" value="Neurotransmitter-gated ion-channel ligand-binding domain"/>
    <property type="match status" value="1"/>
</dbReference>
<dbReference type="Gene3D" id="1.20.58.390">
    <property type="entry name" value="Neurotransmitter-gated ion-channel transmembrane domain"/>
    <property type="match status" value="1"/>
</dbReference>
<feature type="transmembrane region" description="Helical" evidence="1">
    <location>
        <begin position="261"/>
        <end position="277"/>
    </location>
</feature>
<gene>
    <name evidence="3" type="ORF">NWE54_16695</name>
</gene>
<feature type="transmembrane region" description="Helical" evidence="1">
    <location>
        <begin position="297"/>
        <end position="316"/>
    </location>
</feature>
<keyword evidence="1" id="KW-0472">Membrane</keyword>
<dbReference type="InterPro" id="IPR036734">
    <property type="entry name" value="Neur_chan_lig-bd_sf"/>
</dbReference>
<dbReference type="EMBL" id="CP102774">
    <property type="protein sequence ID" value="UZF85460.1"/>
    <property type="molecule type" value="Genomic_DNA"/>
</dbReference>
<dbReference type="AlphaFoldDB" id="A0A9E8A0F7"/>
<dbReference type="SUPFAM" id="SSF63712">
    <property type="entry name" value="Nicotinic receptor ligand binding domain-like"/>
    <property type="match status" value="1"/>
</dbReference>
<dbReference type="PANTHER" id="PTHR18945">
    <property type="entry name" value="NEUROTRANSMITTER GATED ION CHANNEL"/>
    <property type="match status" value="1"/>
</dbReference>
<feature type="transmembrane region" description="Helical" evidence="1">
    <location>
        <begin position="230"/>
        <end position="249"/>
    </location>
</feature>
<evidence type="ECO:0000259" key="2">
    <source>
        <dbReference type="Pfam" id="PF02931"/>
    </source>
</evidence>
<dbReference type="Pfam" id="PF02931">
    <property type="entry name" value="Neur_chan_LBD"/>
    <property type="match status" value="1"/>
</dbReference>
<dbReference type="InterPro" id="IPR006201">
    <property type="entry name" value="Neur_channel"/>
</dbReference>
<sequence>MIGRLLFLLLTLLGLAQGAWGEERLGSGKATLPEASGLPVRVHVALRVLNILEVKEVSGQGRLHLELTQRWQDPRLAFDAVARGLAREDRVGEEADEHLKTIWSPGLALDNQIGDKDARIVALSLHADGEVVLIERFESDFRFRMNMDAFPFDRQNLTIGLSLPRYAQQEAVVLTTEADRPFSGVEDTLSVVDWRPVGLRFTNDLAIGWNARSYSRLNATVTIARYAERYHLRIFVPIIAVLAVSLFVLWSPGLKEQDKGGLIFSSLLALAAISFTFESSFPGSISLNTPVAEMISLGYLYLVTVLMFEIALSVAVAHPSFRWRDQAADLRWHLRWAVPATMLIICIGAAVRALPR</sequence>
<feature type="transmembrane region" description="Helical" evidence="1">
    <location>
        <begin position="336"/>
        <end position="354"/>
    </location>
</feature>
<reference evidence="3" key="1">
    <citation type="submission" date="2022-08" db="EMBL/GenBank/DDBJ databases">
        <title>Complete Genome Sequences of 2 Bosea sp. soil isolates.</title>
        <authorList>
            <person name="Alvarez Arevalo M."/>
            <person name="Sterndorff E.B."/>
            <person name="Faurdal D."/>
            <person name="Joergensen T.S."/>
            <person name="Weber T."/>
        </authorList>
    </citation>
    <scope>NUCLEOTIDE SEQUENCE</scope>
    <source>
        <strain evidence="3">NBC_00436</strain>
    </source>
</reference>
<proteinExistence type="predicted"/>
<dbReference type="InterPro" id="IPR038050">
    <property type="entry name" value="Neuro_actylchol_rec"/>
</dbReference>
<organism evidence="3">
    <name type="scientific">Bosea sp. NBC_00436</name>
    <dbReference type="NCBI Taxonomy" id="2969620"/>
    <lineage>
        <taxon>Bacteria</taxon>
        <taxon>Pseudomonadati</taxon>
        <taxon>Pseudomonadota</taxon>
        <taxon>Alphaproteobacteria</taxon>
        <taxon>Hyphomicrobiales</taxon>
        <taxon>Boseaceae</taxon>
        <taxon>Bosea</taxon>
    </lineage>
</organism>
<evidence type="ECO:0000313" key="3">
    <source>
        <dbReference type="EMBL" id="UZF85460.1"/>
    </source>
</evidence>